<dbReference type="Pfam" id="PF01490">
    <property type="entry name" value="Aa_trans"/>
    <property type="match status" value="1"/>
</dbReference>
<dbReference type="GO" id="GO:0090513">
    <property type="term" value="P:L-histidine transmembrane import into vacuole"/>
    <property type="evidence" value="ECO:0007669"/>
    <property type="project" value="EnsemblFungi"/>
</dbReference>
<dbReference type="GO" id="GO:0015189">
    <property type="term" value="F:L-lysine transmembrane transporter activity"/>
    <property type="evidence" value="ECO:0007669"/>
    <property type="project" value="EnsemblFungi"/>
</dbReference>
<feature type="domain" description="Amino acid transporter transmembrane" evidence="10">
    <location>
        <begin position="23"/>
        <end position="462"/>
    </location>
</feature>
<keyword evidence="8 9" id="KW-0472">Membrane</keyword>
<evidence type="ECO:0000313" key="11">
    <source>
        <dbReference type="EMBL" id="ORY90048.1"/>
    </source>
</evidence>
<protein>
    <submittedName>
        <fullName evidence="11">Transmembrane amino acid transporter protein-domain-containing protein</fullName>
    </submittedName>
</protein>
<feature type="transmembrane region" description="Helical" evidence="9">
    <location>
        <begin position="291"/>
        <end position="310"/>
    </location>
</feature>
<keyword evidence="6" id="KW-0029">Amino-acid transport</keyword>
<feature type="transmembrane region" description="Helical" evidence="9">
    <location>
        <begin position="12"/>
        <end position="32"/>
    </location>
</feature>
<dbReference type="GO" id="GO:0090516">
    <property type="term" value="P:L-serine transmembrane import into vacuole"/>
    <property type="evidence" value="ECO:0007669"/>
    <property type="project" value="EnsemblFungi"/>
</dbReference>
<dbReference type="GO" id="GO:0090518">
    <property type="term" value="P:L-arginine transmembrane import into vacuole"/>
    <property type="evidence" value="ECO:0007669"/>
    <property type="project" value="EnsemblFungi"/>
</dbReference>
<dbReference type="RefSeq" id="XP_021875084.1">
    <property type="nucleotide sequence ID" value="XM_022019803.1"/>
</dbReference>
<dbReference type="GO" id="GO:0000329">
    <property type="term" value="C:fungal-type vacuole membrane"/>
    <property type="evidence" value="ECO:0007669"/>
    <property type="project" value="EnsemblFungi"/>
</dbReference>
<dbReference type="GO" id="GO:0061459">
    <property type="term" value="F:L-arginine transmembrane transporter activity"/>
    <property type="evidence" value="ECO:0007669"/>
    <property type="project" value="EnsemblFungi"/>
</dbReference>
<gene>
    <name evidence="11" type="ORF">BCR41DRAFT_18864</name>
</gene>
<evidence type="ECO:0000256" key="2">
    <source>
        <dbReference type="ARBA" id="ARBA00008066"/>
    </source>
</evidence>
<feature type="transmembrane region" description="Helical" evidence="9">
    <location>
        <begin position="385"/>
        <end position="403"/>
    </location>
</feature>
<evidence type="ECO:0000256" key="9">
    <source>
        <dbReference type="SAM" id="Phobius"/>
    </source>
</evidence>
<evidence type="ECO:0000259" key="10">
    <source>
        <dbReference type="Pfam" id="PF01490"/>
    </source>
</evidence>
<evidence type="ECO:0000256" key="6">
    <source>
        <dbReference type="ARBA" id="ARBA00022970"/>
    </source>
</evidence>
<feature type="transmembrane region" description="Helical" evidence="9">
    <location>
        <begin position="409"/>
        <end position="433"/>
    </location>
</feature>
<keyword evidence="7 9" id="KW-1133">Transmembrane helix</keyword>
<evidence type="ECO:0000256" key="4">
    <source>
        <dbReference type="ARBA" id="ARBA00022554"/>
    </source>
</evidence>
<keyword evidence="3" id="KW-0813">Transport</keyword>
<comment type="subcellular location">
    <subcellularLocation>
        <location evidence="1">Vacuole membrane</location>
        <topology evidence="1">Multi-pass membrane protein</topology>
    </subcellularLocation>
</comment>
<name>A0A1Y2G1L7_9FUNG</name>
<dbReference type="PANTHER" id="PTHR22950:SF678">
    <property type="entry name" value="VACUOLAR AMINO ACID TRANSPORTER 5-RELATED"/>
    <property type="match status" value="1"/>
</dbReference>
<keyword evidence="4" id="KW-0926">Vacuole</keyword>
<dbReference type="InterPro" id="IPR013057">
    <property type="entry name" value="AA_transpt_TM"/>
</dbReference>
<dbReference type="GeneID" id="33561648"/>
<sequence>MDHTVIMILVMVTRLVHLLASGATINLANTILGTGMLAMPGALAAVGMILGSFMIVFSAFASGLGLYFLTRSASRTEGRSASFFACSKLTYPWAAVIFDFAIAIKCFGVGISYLIIIGDLMPEVVKSMSTLAFVAAGGDGSGDMDPILWFLIDRRFWITIFMGIIGPLSFLKKLDSLKATSALALVAVVYLVFIVIYYYVNPEGPLPPKEDIQYFKFSGQFFTTLPIFVFAFTCHQNIFSCYNELTDNGQSMLNRIITSSIGAAVGVYHVIGVLGYLTFGNAVGSNIIQMYNSSMLVTIGRIAIVVLVMFSFPLQCHPCRACLDKVLFAFGEYWQTTRFGKAKKYNSLNSHDADEDHASNTATLIGAHQHDDHGGVIPEPSQLKYIVMTSAIILGSYIVAITVSELELVLSLVGSTGSTAISFILPGSFYYKLHVNDPWTVRKMLSVGLLTYGWLVMIICLSANIRRIISG</sequence>
<dbReference type="FunCoup" id="A0A1Y2G1L7">
    <property type="interactions" value="302"/>
</dbReference>
<dbReference type="GO" id="GO:0005302">
    <property type="term" value="F:L-tyrosine transmembrane transporter activity"/>
    <property type="evidence" value="ECO:0007669"/>
    <property type="project" value="EnsemblFungi"/>
</dbReference>
<dbReference type="EMBL" id="MCFF01000105">
    <property type="protein sequence ID" value="ORY90048.1"/>
    <property type="molecule type" value="Genomic_DNA"/>
</dbReference>
<organism evidence="11 12">
    <name type="scientific">Lobosporangium transversale</name>
    <dbReference type="NCBI Taxonomy" id="64571"/>
    <lineage>
        <taxon>Eukaryota</taxon>
        <taxon>Fungi</taxon>
        <taxon>Fungi incertae sedis</taxon>
        <taxon>Mucoromycota</taxon>
        <taxon>Mortierellomycotina</taxon>
        <taxon>Mortierellomycetes</taxon>
        <taxon>Mortierellales</taxon>
        <taxon>Mortierellaceae</taxon>
        <taxon>Lobosporangium</taxon>
    </lineage>
</organism>
<feature type="transmembrane region" description="Helical" evidence="9">
    <location>
        <begin position="182"/>
        <end position="200"/>
    </location>
</feature>
<evidence type="ECO:0000256" key="3">
    <source>
        <dbReference type="ARBA" id="ARBA00022448"/>
    </source>
</evidence>
<feature type="transmembrane region" description="Helical" evidence="9">
    <location>
        <begin position="147"/>
        <end position="170"/>
    </location>
</feature>
<feature type="transmembrane region" description="Helical" evidence="9">
    <location>
        <begin position="212"/>
        <end position="235"/>
    </location>
</feature>
<dbReference type="PANTHER" id="PTHR22950">
    <property type="entry name" value="AMINO ACID TRANSPORTER"/>
    <property type="match status" value="1"/>
</dbReference>
<keyword evidence="12" id="KW-1185">Reference proteome</keyword>
<feature type="transmembrane region" description="Helical" evidence="9">
    <location>
        <begin position="44"/>
        <end position="69"/>
    </location>
</feature>
<feature type="transmembrane region" description="Helical" evidence="9">
    <location>
        <begin position="256"/>
        <end position="279"/>
    </location>
</feature>
<proteinExistence type="inferred from homology"/>
<evidence type="ECO:0000256" key="5">
    <source>
        <dbReference type="ARBA" id="ARBA00022692"/>
    </source>
</evidence>
<comment type="caution">
    <text evidence="11">The sequence shown here is derived from an EMBL/GenBank/DDBJ whole genome shotgun (WGS) entry which is preliminary data.</text>
</comment>
<evidence type="ECO:0000256" key="7">
    <source>
        <dbReference type="ARBA" id="ARBA00022989"/>
    </source>
</evidence>
<evidence type="ECO:0000256" key="8">
    <source>
        <dbReference type="ARBA" id="ARBA00023136"/>
    </source>
</evidence>
<evidence type="ECO:0000313" key="12">
    <source>
        <dbReference type="Proteomes" id="UP000193648"/>
    </source>
</evidence>
<dbReference type="OrthoDB" id="438545at2759"/>
<dbReference type="GO" id="GO:0005313">
    <property type="term" value="F:L-glutamate transmembrane transporter activity"/>
    <property type="evidence" value="ECO:0007669"/>
    <property type="project" value="EnsemblFungi"/>
</dbReference>
<dbReference type="STRING" id="64571.A0A1Y2G1L7"/>
<dbReference type="GO" id="GO:0015194">
    <property type="term" value="F:L-serine transmembrane transporter activity"/>
    <property type="evidence" value="ECO:0007669"/>
    <property type="project" value="EnsemblFungi"/>
</dbReference>
<reference evidence="11 12" key="1">
    <citation type="submission" date="2016-07" db="EMBL/GenBank/DDBJ databases">
        <title>Pervasive Adenine N6-methylation of Active Genes in Fungi.</title>
        <authorList>
            <consortium name="DOE Joint Genome Institute"/>
            <person name="Mondo S.J."/>
            <person name="Dannebaum R.O."/>
            <person name="Kuo R.C."/>
            <person name="Labutti K."/>
            <person name="Haridas S."/>
            <person name="Kuo A."/>
            <person name="Salamov A."/>
            <person name="Ahrendt S.R."/>
            <person name="Lipzen A."/>
            <person name="Sullivan W."/>
            <person name="Andreopoulos W.B."/>
            <person name="Clum A."/>
            <person name="Lindquist E."/>
            <person name="Daum C."/>
            <person name="Ramamoorthy G.K."/>
            <person name="Gryganskyi A."/>
            <person name="Culley D."/>
            <person name="Magnuson J.K."/>
            <person name="James T.Y."/>
            <person name="O'Malley M.A."/>
            <person name="Stajich J.E."/>
            <person name="Spatafora J.W."/>
            <person name="Visel A."/>
            <person name="Grigoriev I.V."/>
        </authorList>
    </citation>
    <scope>NUCLEOTIDE SEQUENCE [LARGE SCALE GENOMIC DNA]</scope>
    <source>
        <strain evidence="11 12">NRRL 3116</strain>
    </source>
</reference>
<dbReference type="GO" id="GO:0090514">
    <property type="term" value="P:L-tyrosine transmembrane import into vacuole"/>
    <property type="evidence" value="ECO:0007669"/>
    <property type="project" value="EnsemblFungi"/>
</dbReference>
<accession>A0A1Y2G1L7</accession>
<dbReference type="GO" id="GO:0005290">
    <property type="term" value="F:L-histidine transmembrane transporter activity"/>
    <property type="evidence" value="ECO:0007669"/>
    <property type="project" value="EnsemblFungi"/>
</dbReference>
<dbReference type="Proteomes" id="UP000193648">
    <property type="component" value="Unassembled WGS sequence"/>
</dbReference>
<keyword evidence="5 9" id="KW-0812">Transmembrane</keyword>
<feature type="transmembrane region" description="Helical" evidence="9">
    <location>
        <begin position="445"/>
        <end position="465"/>
    </location>
</feature>
<dbReference type="GO" id="GO:0090517">
    <property type="term" value="P:L-lysine transmembrane import into vacuole"/>
    <property type="evidence" value="ECO:0007669"/>
    <property type="project" value="EnsemblFungi"/>
</dbReference>
<dbReference type="GO" id="GO:0090515">
    <property type="term" value="P:L-glutamate transmembrane import into vacuole"/>
    <property type="evidence" value="ECO:0007669"/>
    <property type="project" value="EnsemblFungi"/>
</dbReference>
<evidence type="ECO:0000256" key="1">
    <source>
        <dbReference type="ARBA" id="ARBA00004128"/>
    </source>
</evidence>
<dbReference type="InParanoid" id="A0A1Y2G1L7"/>
<feature type="transmembrane region" description="Helical" evidence="9">
    <location>
        <begin position="90"/>
        <end position="116"/>
    </location>
</feature>
<dbReference type="AlphaFoldDB" id="A0A1Y2G1L7"/>
<comment type="similarity">
    <text evidence="2">Belongs to the amino acid/polyamine transporter 2 family.</text>
</comment>